<reference evidence="3" key="1">
    <citation type="submission" date="2021-06" db="EMBL/GenBank/DDBJ databases">
        <title>44 bacteria genomes isolated from Dapeng, Shenzhen.</title>
        <authorList>
            <person name="Zheng W."/>
            <person name="Yu S."/>
            <person name="Huang Y."/>
        </authorList>
    </citation>
    <scope>NUCLEOTIDE SEQUENCE</scope>
    <source>
        <strain evidence="3">DP5N28-2</strain>
    </source>
</reference>
<evidence type="ECO:0000256" key="1">
    <source>
        <dbReference type="ARBA" id="ARBA00022729"/>
    </source>
</evidence>
<dbReference type="PANTHER" id="PTHR15337:SF11">
    <property type="entry name" value="THIOREDOXIN DOMAIN-CONTAINING PROTEIN"/>
    <property type="match status" value="1"/>
</dbReference>
<dbReference type="Proteomes" id="UP000753961">
    <property type="component" value="Unassembled WGS sequence"/>
</dbReference>
<gene>
    <name evidence="3" type="ORF">KUV50_03790</name>
</gene>
<name>A0A953HLF3_9BACT</name>
<dbReference type="InterPro" id="IPR013766">
    <property type="entry name" value="Thioredoxin_domain"/>
</dbReference>
<keyword evidence="4" id="KW-1185">Reference proteome</keyword>
<feature type="domain" description="Thioredoxin" evidence="2">
    <location>
        <begin position="21"/>
        <end position="168"/>
    </location>
</feature>
<dbReference type="EMBL" id="JAHVHU010000004">
    <property type="protein sequence ID" value="MBY5957244.1"/>
    <property type="molecule type" value="Genomic_DNA"/>
</dbReference>
<evidence type="ECO:0000313" key="4">
    <source>
        <dbReference type="Proteomes" id="UP000753961"/>
    </source>
</evidence>
<dbReference type="PROSITE" id="PS51352">
    <property type="entry name" value="THIOREDOXIN_2"/>
    <property type="match status" value="1"/>
</dbReference>
<dbReference type="InterPro" id="IPR036249">
    <property type="entry name" value="Thioredoxin-like_sf"/>
</dbReference>
<dbReference type="PANTHER" id="PTHR15337">
    <property type="entry name" value="ANTERIOR GRADIENT PROTEIN-RELATED"/>
    <property type="match status" value="1"/>
</dbReference>
<evidence type="ECO:0000259" key="2">
    <source>
        <dbReference type="PROSITE" id="PS51352"/>
    </source>
</evidence>
<dbReference type="Pfam" id="PF13899">
    <property type="entry name" value="Thioredoxin_7"/>
    <property type="match status" value="1"/>
</dbReference>
<dbReference type="RefSeq" id="WP_222578765.1">
    <property type="nucleotide sequence ID" value="NZ_JAHVHU010000004.1"/>
</dbReference>
<dbReference type="Gene3D" id="3.40.30.10">
    <property type="entry name" value="Glutaredoxin"/>
    <property type="match status" value="1"/>
</dbReference>
<comment type="caution">
    <text evidence="3">The sequence shown here is derived from an EMBL/GenBank/DDBJ whole genome shotgun (WGS) entry which is preliminary data.</text>
</comment>
<protein>
    <submittedName>
        <fullName evidence="3">Thioredoxin family protein</fullName>
    </submittedName>
</protein>
<sequence length="168" mass="18961">MKILSQLSLPGLITGLVLMFLGTGISQEDYTAHNEGWMVSVEEAQAVSQKTGKPIMANFTGSDWCGWCKRLTASVFSKDEFKKWADENVVLLELDFPRRTKLPKEIQQQNYSLQKAFKVTGYPTVWVFYLKPNEETGQMNIDPVGRTGYKPSAKAFIDEVDQMIAAKQ</sequence>
<proteinExistence type="predicted"/>
<dbReference type="AlphaFoldDB" id="A0A953HLF3"/>
<dbReference type="InterPro" id="IPR051099">
    <property type="entry name" value="AGR/TXD"/>
</dbReference>
<accession>A0A953HLF3</accession>
<evidence type="ECO:0000313" key="3">
    <source>
        <dbReference type="EMBL" id="MBY5957244.1"/>
    </source>
</evidence>
<organism evidence="3 4">
    <name type="scientific">Membranihabitans marinus</name>
    <dbReference type="NCBI Taxonomy" id="1227546"/>
    <lineage>
        <taxon>Bacteria</taxon>
        <taxon>Pseudomonadati</taxon>
        <taxon>Bacteroidota</taxon>
        <taxon>Saprospiria</taxon>
        <taxon>Saprospirales</taxon>
        <taxon>Saprospiraceae</taxon>
        <taxon>Membranihabitans</taxon>
    </lineage>
</organism>
<dbReference type="SUPFAM" id="SSF52833">
    <property type="entry name" value="Thioredoxin-like"/>
    <property type="match status" value="1"/>
</dbReference>
<keyword evidence="1" id="KW-0732">Signal</keyword>